<dbReference type="Proteomes" id="UP001152523">
    <property type="component" value="Unassembled WGS sequence"/>
</dbReference>
<evidence type="ECO:0000313" key="3">
    <source>
        <dbReference type="Proteomes" id="UP001152523"/>
    </source>
</evidence>
<keyword evidence="3" id="KW-1185">Reference proteome</keyword>
<name>A0AAV0C2Z2_9ASTE</name>
<dbReference type="EMBL" id="CAMAPF010000047">
    <property type="protein sequence ID" value="CAH9084740.1"/>
    <property type="molecule type" value="Genomic_DNA"/>
</dbReference>
<proteinExistence type="predicted"/>
<evidence type="ECO:0000313" key="1">
    <source>
        <dbReference type="EMBL" id="CAH9065111.1"/>
    </source>
</evidence>
<evidence type="ECO:0000313" key="2">
    <source>
        <dbReference type="EMBL" id="CAH9084740.1"/>
    </source>
</evidence>
<sequence>MRRMLVIKQTWNIYPATSNIIVTGNQLKFHGLINHNILHTTKKFPDRNLCSYGTNHWKSLVLESYDPLHYNNGKATPLGKTKNDRFLEFFFLKLPLNMKNLSKNLSIWKVKTMAQSSREVIDREGQNYGAAIELKASCHRSGRAVLWRIT</sequence>
<organism evidence="1 3">
    <name type="scientific">Cuscuta epithymum</name>
    <dbReference type="NCBI Taxonomy" id="186058"/>
    <lineage>
        <taxon>Eukaryota</taxon>
        <taxon>Viridiplantae</taxon>
        <taxon>Streptophyta</taxon>
        <taxon>Embryophyta</taxon>
        <taxon>Tracheophyta</taxon>
        <taxon>Spermatophyta</taxon>
        <taxon>Magnoliopsida</taxon>
        <taxon>eudicotyledons</taxon>
        <taxon>Gunneridae</taxon>
        <taxon>Pentapetalae</taxon>
        <taxon>asterids</taxon>
        <taxon>lamiids</taxon>
        <taxon>Solanales</taxon>
        <taxon>Convolvulaceae</taxon>
        <taxon>Cuscuteae</taxon>
        <taxon>Cuscuta</taxon>
        <taxon>Cuscuta subgen. Cuscuta</taxon>
    </lineage>
</organism>
<accession>A0AAV0C2Z2</accession>
<protein>
    <submittedName>
        <fullName evidence="1">Uncharacterized protein</fullName>
    </submittedName>
</protein>
<reference evidence="1" key="1">
    <citation type="submission" date="2022-07" db="EMBL/GenBank/DDBJ databases">
        <authorList>
            <person name="Macas J."/>
            <person name="Novak P."/>
            <person name="Neumann P."/>
        </authorList>
    </citation>
    <scope>NUCLEOTIDE SEQUENCE</scope>
</reference>
<dbReference type="AlphaFoldDB" id="A0AAV0C2Z2"/>
<comment type="caution">
    <text evidence="1">The sequence shown here is derived from an EMBL/GenBank/DDBJ whole genome shotgun (WGS) entry which is preliminary data.</text>
</comment>
<dbReference type="EMBL" id="CAMAPF010000011">
    <property type="protein sequence ID" value="CAH9065111.1"/>
    <property type="molecule type" value="Genomic_DNA"/>
</dbReference>
<gene>
    <name evidence="1" type="ORF">CEPIT_LOCUS2240</name>
    <name evidence="2" type="ORF">CEPIT_LOCUS8989</name>
</gene>